<dbReference type="Proteomes" id="UP000242329">
    <property type="component" value="Unassembled WGS sequence"/>
</dbReference>
<sequence>MKIGVFTDSYKPYTSGVVTSITTFKQELTSMGHDIYIFAPSYPHYEEEEDKVYRFYSLPAPTNPDYTLAIPVYPGLNMLLKKIDLDIIHVHSPFTMGRVGLHYARKYDLPIVFTYHTLYDQYVHYVPVAQELARDITIRYSTNFCNQCDHVIVPSTEVEAKLKDLKVKTPISVIPTGVPVHKFKHGDNTWLRRHYPSISEKNKILLFVGRLTREKNLEFLIEAFSRLKKEEPATTLVLTAQGPLEHELKKLVKELNLSLERDVVFTGALPFDTLINVYHSADIFVFASLTETQGLVLIEAMAAGLPVVAVKANGVIDMVDDGVNGFLTPCDKEAFAGAIKKLLADEKLYNSFKSQAYKKAAMLSSASMARKLEKVYQDLCERTRPKRRRKSYVMDLLYRLGS</sequence>
<dbReference type="InterPro" id="IPR050194">
    <property type="entry name" value="Glycosyltransferase_grp1"/>
</dbReference>
<reference evidence="4" key="1">
    <citation type="submission" date="2016-11" db="EMBL/GenBank/DDBJ databases">
        <authorList>
            <person name="Varghese N."/>
            <person name="Submissions S."/>
        </authorList>
    </citation>
    <scope>NUCLEOTIDE SEQUENCE [LARGE SCALE GENOMIC DNA]</scope>
    <source>
        <strain evidence="4">DSM 11003</strain>
    </source>
</reference>
<dbReference type="EMBL" id="FQWY01000004">
    <property type="protein sequence ID" value="SHG49602.1"/>
    <property type="molecule type" value="Genomic_DNA"/>
</dbReference>
<evidence type="ECO:0000259" key="1">
    <source>
        <dbReference type="Pfam" id="PF00534"/>
    </source>
</evidence>
<protein>
    <submittedName>
        <fullName evidence="3">1,2-diacylglycerol 3-glucosyltransferase</fullName>
    </submittedName>
</protein>
<dbReference type="STRING" id="1123382.SAMN02745221_00344"/>
<keyword evidence="4" id="KW-1185">Reference proteome</keyword>
<keyword evidence="3" id="KW-0808">Transferase</keyword>
<evidence type="ECO:0000313" key="3">
    <source>
        <dbReference type="EMBL" id="SHG49602.1"/>
    </source>
</evidence>
<dbReference type="Pfam" id="PF00534">
    <property type="entry name" value="Glycos_transf_1"/>
    <property type="match status" value="1"/>
</dbReference>
<dbReference type="InterPro" id="IPR028098">
    <property type="entry name" value="Glyco_trans_4-like_N"/>
</dbReference>
<dbReference type="PANTHER" id="PTHR45947:SF3">
    <property type="entry name" value="SULFOQUINOVOSYL TRANSFERASE SQD2"/>
    <property type="match status" value="1"/>
</dbReference>
<dbReference type="RefSeq" id="WP_073089291.1">
    <property type="nucleotide sequence ID" value="NZ_FQWY01000004.1"/>
</dbReference>
<proteinExistence type="predicted"/>
<dbReference type="SUPFAM" id="SSF53756">
    <property type="entry name" value="UDP-Glycosyltransferase/glycogen phosphorylase"/>
    <property type="match status" value="1"/>
</dbReference>
<dbReference type="CDD" id="cd03817">
    <property type="entry name" value="GT4_UGDG-like"/>
    <property type="match status" value="1"/>
</dbReference>
<dbReference type="OrthoDB" id="9802525at2"/>
<name>A0A1M5K9S1_9FIRM</name>
<gene>
    <name evidence="3" type="ORF">SAMN02745221_00344</name>
</gene>
<accession>A0A1M5K9S1</accession>
<dbReference type="PANTHER" id="PTHR45947">
    <property type="entry name" value="SULFOQUINOVOSYL TRANSFERASE SQD2"/>
    <property type="match status" value="1"/>
</dbReference>
<dbReference type="AlphaFoldDB" id="A0A1M5K9S1"/>
<feature type="domain" description="Glycosyl transferase family 1" evidence="1">
    <location>
        <begin position="198"/>
        <end position="358"/>
    </location>
</feature>
<dbReference type="Pfam" id="PF13439">
    <property type="entry name" value="Glyco_transf_4"/>
    <property type="match status" value="1"/>
</dbReference>
<dbReference type="Gene3D" id="3.40.50.2000">
    <property type="entry name" value="Glycogen Phosphorylase B"/>
    <property type="match status" value="2"/>
</dbReference>
<dbReference type="InterPro" id="IPR001296">
    <property type="entry name" value="Glyco_trans_1"/>
</dbReference>
<organism evidence="3 4">
    <name type="scientific">Thermosyntropha lipolytica DSM 11003</name>
    <dbReference type="NCBI Taxonomy" id="1123382"/>
    <lineage>
        <taxon>Bacteria</taxon>
        <taxon>Bacillati</taxon>
        <taxon>Bacillota</taxon>
        <taxon>Clostridia</taxon>
        <taxon>Eubacteriales</taxon>
        <taxon>Syntrophomonadaceae</taxon>
        <taxon>Thermosyntropha</taxon>
    </lineage>
</organism>
<evidence type="ECO:0000313" key="4">
    <source>
        <dbReference type="Proteomes" id="UP000242329"/>
    </source>
</evidence>
<evidence type="ECO:0000259" key="2">
    <source>
        <dbReference type="Pfam" id="PF13439"/>
    </source>
</evidence>
<feature type="domain" description="Glycosyltransferase subfamily 4-like N-terminal" evidence="2">
    <location>
        <begin position="15"/>
        <end position="180"/>
    </location>
</feature>
<dbReference type="GO" id="GO:0016757">
    <property type="term" value="F:glycosyltransferase activity"/>
    <property type="evidence" value="ECO:0007669"/>
    <property type="project" value="InterPro"/>
</dbReference>